<organism evidence="2 3">
    <name type="scientific">Ancylostoma ceylanicum</name>
    <dbReference type="NCBI Taxonomy" id="53326"/>
    <lineage>
        <taxon>Eukaryota</taxon>
        <taxon>Metazoa</taxon>
        <taxon>Ecdysozoa</taxon>
        <taxon>Nematoda</taxon>
        <taxon>Chromadorea</taxon>
        <taxon>Rhabditida</taxon>
        <taxon>Rhabditina</taxon>
        <taxon>Rhabditomorpha</taxon>
        <taxon>Strongyloidea</taxon>
        <taxon>Ancylostomatidae</taxon>
        <taxon>Ancylostomatinae</taxon>
        <taxon>Ancylostoma</taxon>
    </lineage>
</organism>
<protein>
    <recommendedName>
        <fullName evidence="4">C6 domain-containing protein</fullName>
    </recommendedName>
</protein>
<evidence type="ECO:0000313" key="3">
    <source>
        <dbReference type="Proteomes" id="UP000024635"/>
    </source>
</evidence>
<dbReference type="Proteomes" id="UP000024635">
    <property type="component" value="Unassembled WGS sequence"/>
</dbReference>
<comment type="caution">
    <text evidence="2">The sequence shown here is derived from an EMBL/GenBank/DDBJ whole genome shotgun (WGS) entry which is preliminary data.</text>
</comment>
<proteinExistence type="predicted"/>
<dbReference type="OrthoDB" id="5795513at2759"/>
<keyword evidence="3" id="KW-1185">Reference proteome</keyword>
<evidence type="ECO:0008006" key="4">
    <source>
        <dbReference type="Google" id="ProtNLM"/>
    </source>
</evidence>
<evidence type="ECO:0000256" key="1">
    <source>
        <dbReference type="SAM" id="SignalP"/>
    </source>
</evidence>
<dbReference type="EMBL" id="JARK01001388">
    <property type="protein sequence ID" value="EYC11039.1"/>
    <property type="molecule type" value="Genomic_DNA"/>
</dbReference>
<evidence type="ECO:0000313" key="2">
    <source>
        <dbReference type="EMBL" id="EYC11039.1"/>
    </source>
</evidence>
<feature type="chain" id="PRO_5001492009" description="C6 domain-containing protein" evidence="1">
    <location>
        <begin position="24"/>
        <end position="128"/>
    </location>
</feature>
<accession>A0A016U6X7</accession>
<gene>
    <name evidence="2" type="primary">Acey_s0052.g2179</name>
    <name evidence="2" type="ORF">Y032_0052g2179</name>
</gene>
<feature type="signal peptide" evidence="1">
    <location>
        <begin position="1"/>
        <end position="23"/>
    </location>
</feature>
<dbReference type="AlphaFoldDB" id="A0A016U6X7"/>
<reference evidence="3" key="1">
    <citation type="journal article" date="2015" name="Nat. Genet.">
        <title>The genome and transcriptome of the zoonotic hookworm Ancylostoma ceylanicum identify infection-specific gene families.</title>
        <authorList>
            <person name="Schwarz E.M."/>
            <person name="Hu Y."/>
            <person name="Antoshechkin I."/>
            <person name="Miller M.M."/>
            <person name="Sternberg P.W."/>
            <person name="Aroian R.V."/>
        </authorList>
    </citation>
    <scope>NUCLEOTIDE SEQUENCE</scope>
    <source>
        <strain evidence="3">HY135</strain>
    </source>
</reference>
<name>A0A016U6X7_9BILA</name>
<sequence>MVKVALYFAFACFSIVLFPACEAATTKTPPLCARCLPRTLILTPSDGTPGSITPVIKMLPNTPQGCRQMNVICTTPAGYTTSNMVFNGSGAPKTGKNVTALVSCFKGSWRTSYMGSYIYLNSVRCYAS</sequence>
<keyword evidence="1" id="KW-0732">Signal</keyword>